<dbReference type="SUPFAM" id="SSF47095">
    <property type="entry name" value="HMG-box"/>
    <property type="match status" value="1"/>
</dbReference>
<feature type="DNA-binding region" description="HMG box" evidence="5">
    <location>
        <begin position="1"/>
        <end position="60"/>
    </location>
</feature>
<keyword evidence="3 5" id="KW-0238">DNA-binding</keyword>
<dbReference type="Gene3D" id="1.10.30.10">
    <property type="entry name" value="High mobility group box domain"/>
    <property type="match status" value="1"/>
</dbReference>
<organism evidence="8 9">
    <name type="scientific">Rotaria magnacalcarata</name>
    <dbReference type="NCBI Taxonomy" id="392030"/>
    <lineage>
        <taxon>Eukaryota</taxon>
        <taxon>Metazoa</taxon>
        <taxon>Spiralia</taxon>
        <taxon>Gnathifera</taxon>
        <taxon>Rotifera</taxon>
        <taxon>Eurotatoria</taxon>
        <taxon>Bdelloidea</taxon>
        <taxon>Philodinida</taxon>
        <taxon>Philodinidae</taxon>
        <taxon>Rotaria</taxon>
    </lineage>
</organism>
<evidence type="ECO:0000256" key="5">
    <source>
        <dbReference type="PROSITE-ProRule" id="PRU00267"/>
    </source>
</evidence>
<reference evidence="8" key="1">
    <citation type="submission" date="2021-02" db="EMBL/GenBank/DDBJ databases">
        <authorList>
            <person name="Nowell W R."/>
        </authorList>
    </citation>
    <scope>NUCLEOTIDE SEQUENCE</scope>
</reference>
<dbReference type="GO" id="GO:0005634">
    <property type="term" value="C:nucleus"/>
    <property type="evidence" value="ECO:0007669"/>
    <property type="project" value="UniProtKB-SubCell"/>
</dbReference>
<dbReference type="PANTHER" id="PTHR48112:SF32">
    <property type="entry name" value="HIGH MOBILITY GROUP PROTEIN B3"/>
    <property type="match status" value="1"/>
</dbReference>
<evidence type="ECO:0000259" key="7">
    <source>
        <dbReference type="PROSITE" id="PS50118"/>
    </source>
</evidence>
<dbReference type="EMBL" id="CAJOBI010367548">
    <property type="protein sequence ID" value="CAF5228735.1"/>
    <property type="molecule type" value="Genomic_DNA"/>
</dbReference>
<feature type="compositionally biased region" description="Pro residues" evidence="6">
    <location>
        <begin position="76"/>
        <end position="86"/>
    </location>
</feature>
<proteinExistence type="inferred from homology"/>
<evidence type="ECO:0000313" key="9">
    <source>
        <dbReference type="Proteomes" id="UP000676336"/>
    </source>
</evidence>
<dbReference type="Pfam" id="PF00505">
    <property type="entry name" value="HMG_box"/>
    <property type="match status" value="1"/>
</dbReference>
<dbReference type="AlphaFoldDB" id="A0A8S3KFE5"/>
<protein>
    <recommendedName>
        <fullName evidence="7">HMG box domain-containing protein</fullName>
    </recommendedName>
</protein>
<dbReference type="SMART" id="SM00398">
    <property type="entry name" value="HMG"/>
    <property type="match status" value="1"/>
</dbReference>
<evidence type="ECO:0000256" key="6">
    <source>
        <dbReference type="SAM" id="MobiDB-lite"/>
    </source>
</evidence>
<dbReference type="GO" id="GO:0003677">
    <property type="term" value="F:DNA binding"/>
    <property type="evidence" value="ECO:0007669"/>
    <property type="project" value="UniProtKB-UniRule"/>
</dbReference>
<evidence type="ECO:0000256" key="1">
    <source>
        <dbReference type="ARBA" id="ARBA00004123"/>
    </source>
</evidence>
<dbReference type="PANTHER" id="PTHR48112">
    <property type="entry name" value="HIGH MOBILITY GROUP PROTEIN DSP1"/>
    <property type="match status" value="1"/>
</dbReference>
<dbReference type="PRINTS" id="PR00886">
    <property type="entry name" value="HIGHMOBLTY12"/>
</dbReference>
<feature type="non-terminal residue" evidence="8">
    <location>
        <position position="1"/>
    </location>
</feature>
<evidence type="ECO:0000256" key="3">
    <source>
        <dbReference type="ARBA" id="ARBA00023125"/>
    </source>
</evidence>
<evidence type="ECO:0000256" key="4">
    <source>
        <dbReference type="ARBA" id="ARBA00023242"/>
    </source>
</evidence>
<dbReference type="InterPro" id="IPR009071">
    <property type="entry name" value="HMG_box_dom"/>
</dbReference>
<dbReference type="PROSITE" id="PS50118">
    <property type="entry name" value="HMG_BOX_2"/>
    <property type="match status" value="1"/>
</dbReference>
<sequence>HYCKEERPKLKAINPSLSVGEIAKELGDRWNHTAPDGKLSYEELAQRDKERYEKEMNEFKLANKKALKSNASPQTIPAPAPPPPPLQQHQSEQQVRIHQDQQ</sequence>
<dbReference type="InterPro" id="IPR036910">
    <property type="entry name" value="HMG_box_dom_sf"/>
</dbReference>
<comment type="subcellular location">
    <subcellularLocation>
        <location evidence="1">Nucleus</location>
    </subcellularLocation>
</comment>
<gene>
    <name evidence="8" type="ORF">SMN809_LOCUS85889</name>
</gene>
<comment type="similarity">
    <text evidence="2">Belongs to the HMGB family.</text>
</comment>
<feature type="non-terminal residue" evidence="8">
    <location>
        <position position="102"/>
    </location>
</feature>
<feature type="domain" description="HMG box" evidence="7">
    <location>
        <begin position="1"/>
        <end position="60"/>
    </location>
</feature>
<name>A0A8S3KFE5_9BILA</name>
<accession>A0A8S3KFE5</accession>
<comment type="caution">
    <text evidence="8">The sequence shown here is derived from an EMBL/GenBank/DDBJ whole genome shotgun (WGS) entry which is preliminary data.</text>
</comment>
<evidence type="ECO:0000313" key="8">
    <source>
        <dbReference type="EMBL" id="CAF5228735.1"/>
    </source>
</evidence>
<dbReference type="InterPro" id="IPR050342">
    <property type="entry name" value="HMGB"/>
</dbReference>
<evidence type="ECO:0000256" key="2">
    <source>
        <dbReference type="ARBA" id="ARBA00008774"/>
    </source>
</evidence>
<keyword evidence="4 5" id="KW-0539">Nucleus</keyword>
<dbReference type="Proteomes" id="UP000676336">
    <property type="component" value="Unassembled WGS sequence"/>
</dbReference>
<feature type="region of interest" description="Disordered" evidence="6">
    <location>
        <begin position="63"/>
        <end position="102"/>
    </location>
</feature>